<name>A0ABT0E273_9SPHN</name>
<accession>A0ABT0E273</accession>
<dbReference type="EMBL" id="JALKHS010000020">
    <property type="protein sequence ID" value="MCK0533339.1"/>
    <property type="molecule type" value="Genomic_DNA"/>
</dbReference>
<protein>
    <submittedName>
        <fullName evidence="1">Uncharacterized protein</fullName>
    </submittedName>
</protein>
<proteinExistence type="predicted"/>
<evidence type="ECO:0000313" key="2">
    <source>
        <dbReference type="Proteomes" id="UP001203512"/>
    </source>
</evidence>
<dbReference type="Proteomes" id="UP001203512">
    <property type="component" value="Unassembled WGS sequence"/>
</dbReference>
<evidence type="ECO:0000313" key="1">
    <source>
        <dbReference type="EMBL" id="MCK0533339.1"/>
    </source>
</evidence>
<comment type="caution">
    <text evidence="1">The sequence shown here is derived from an EMBL/GenBank/DDBJ whole genome shotgun (WGS) entry which is preliminary data.</text>
</comment>
<organism evidence="1 2">
    <name type="scientific">Sphingobium agri</name>
    <dbReference type="NCBI Taxonomy" id="2933566"/>
    <lineage>
        <taxon>Bacteria</taxon>
        <taxon>Pseudomonadati</taxon>
        <taxon>Pseudomonadota</taxon>
        <taxon>Alphaproteobacteria</taxon>
        <taxon>Sphingomonadales</taxon>
        <taxon>Sphingomonadaceae</taxon>
        <taxon>Sphingobium</taxon>
    </lineage>
</organism>
<dbReference type="RefSeq" id="WP_247234447.1">
    <property type="nucleotide sequence ID" value="NZ_JALKHS010000020.1"/>
</dbReference>
<reference evidence="1 2" key="1">
    <citation type="submission" date="2022-04" db="EMBL/GenBank/DDBJ databases">
        <authorList>
            <person name="Huq M.A."/>
        </authorList>
    </citation>
    <scope>NUCLEOTIDE SEQUENCE [LARGE SCALE GENOMIC DNA]</scope>
    <source>
        <strain evidence="1 2">MAH-33</strain>
    </source>
</reference>
<sequence length="98" mass="11065">MTPIERAARALCKLDGHAEDDEREGKPLWRSYLPQVQAVLEAIHEPSLRMTEAGAAVIRYVGPEESQLAYQGDAANVWRFMIDAMREDISPKPDRITN</sequence>
<keyword evidence="2" id="KW-1185">Reference proteome</keyword>
<gene>
    <name evidence="1" type="ORF">MU848_17245</name>
</gene>